<dbReference type="Gene3D" id="3.40.50.1820">
    <property type="entry name" value="alpha/beta hydrolase"/>
    <property type="match status" value="1"/>
</dbReference>
<dbReference type="RefSeq" id="WP_163780856.1">
    <property type="nucleotide sequence ID" value="NZ_AP022569.1"/>
</dbReference>
<dbReference type="KEGG" id="mcoo:MCOO_48240"/>
<dbReference type="Proteomes" id="UP000465866">
    <property type="component" value="Chromosome"/>
</dbReference>
<dbReference type="AlphaFoldDB" id="A0A7I7L489"/>
<evidence type="ECO:0000259" key="1">
    <source>
        <dbReference type="Pfam" id="PF08237"/>
    </source>
</evidence>
<proteinExistence type="predicted"/>
<gene>
    <name evidence="2" type="ORF">MCOO_48240</name>
</gene>
<evidence type="ECO:0000313" key="3">
    <source>
        <dbReference type="Proteomes" id="UP000465866"/>
    </source>
</evidence>
<name>A0A7I7L489_9MYCO</name>
<protein>
    <recommendedName>
        <fullName evidence="1">PE-PPE domain-containing protein</fullName>
    </recommendedName>
</protein>
<dbReference type="Pfam" id="PF08237">
    <property type="entry name" value="PE-PPE"/>
    <property type="match status" value="1"/>
</dbReference>
<organism evidence="2 3">
    <name type="scientific">Mycobacterium cookii</name>
    <dbReference type="NCBI Taxonomy" id="1775"/>
    <lineage>
        <taxon>Bacteria</taxon>
        <taxon>Bacillati</taxon>
        <taxon>Actinomycetota</taxon>
        <taxon>Actinomycetes</taxon>
        <taxon>Mycobacteriales</taxon>
        <taxon>Mycobacteriaceae</taxon>
        <taxon>Mycobacterium</taxon>
    </lineage>
</organism>
<dbReference type="InterPro" id="IPR013228">
    <property type="entry name" value="PE-PPE_C"/>
</dbReference>
<keyword evidence="3" id="KW-1185">Reference proteome</keyword>
<evidence type="ECO:0000313" key="2">
    <source>
        <dbReference type="EMBL" id="BBX48809.1"/>
    </source>
</evidence>
<sequence length="474" mass="49637">MHTSLRCKVSAGIAVLGAAIIAATPLLSPQPDTRAVRLTSGDTADSPLGDGTALIMGGSGLETPGQTYANAVDAEYLAPRDFTGTTQVLSTPEALYPFLGPFTETFDQSEAQGQQILDTAILNQIAAGHVDAANPVVVSGWSQSAVISSLVQPELASQGVPSDDVHFVLVGDESAPNGGILERFDLPVGTQPSIPSLGLTFSGPEASDLYPTDVYTHEYDGFADFPQYPANLLSDINALLGIVFEHVSYPGLTAEQVTDAIALPTSTADTLTNYYEIPVTTLPLLEPLQLIPFIGNPLADLLNPDLSVLVNLGYGNVDDNYLGGWSPGDADVPTTLGFLPDSSVLEQVPQALANGLQQGITDAIKDLIDPNNYVYSLPSWADELVTALENVVPGTQLSVLSIVPTTFQDLFDTFPPHTGFPPLDVATALFVTLPEIDYNVFTTELAAGNLVDAIGIPIAADIGILPLALVGAAL</sequence>
<dbReference type="EMBL" id="AP022569">
    <property type="protein sequence ID" value="BBX48809.1"/>
    <property type="molecule type" value="Genomic_DNA"/>
</dbReference>
<dbReference type="InterPro" id="IPR029058">
    <property type="entry name" value="AB_hydrolase_fold"/>
</dbReference>
<reference evidence="2 3" key="1">
    <citation type="journal article" date="2019" name="Emerg. Microbes Infect.">
        <title>Comprehensive subspecies identification of 175 nontuberculous mycobacteria species based on 7547 genomic profiles.</title>
        <authorList>
            <person name="Matsumoto Y."/>
            <person name="Kinjo T."/>
            <person name="Motooka D."/>
            <person name="Nabeya D."/>
            <person name="Jung N."/>
            <person name="Uechi K."/>
            <person name="Horii T."/>
            <person name="Iida T."/>
            <person name="Fujita J."/>
            <person name="Nakamura S."/>
        </authorList>
    </citation>
    <scope>NUCLEOTIDE SEQUENCE [LARGE SCALE GENOMIC DNA]</scope>
    <source>
        <strain evidence="2 3">JCM 12404</strain>
    </source>
</reference>
<accession>A0A7I7L489</accession>
<feature type="domain" description="PE-PPE" evidence="1">
    <location>
        <begin position="85"/>
        <end position="314"/>
    </location>
</feature>